<proteinExistence type="predicted"/>
<dbReference type="GO" id="GO:0003677">
    <property type="term" value="F:DNA binding"/>
    <property type="evidence" value="ECO:0007669"/>
    <property type="project" value="UniProtKB-KW"/>
</dbReference>
<keyword evidence="1" id="KW-0238">DNA-binding</keyword>
<name>A0A6B3NQQ5_9CYAN</name>
<evidence type="ECO:0000313" key="1">
    <source>
        <dbReference type="EMBL" id="NER31831.1"/>
    </source>
</evidence>
<comment type="caution">
    <text evidence="1">The sequence shown here is derived from an EMBL/GenBank/DDBJ whole genome shotgun (WGS) entry which is preliminary data.</text>
</comment>
<protein>
    <submittedName>
        <fullName evidence="1">DNA-binding protein</fullName>
    </submittedName>
</protein>
<reference evidence="1" key="1">
    <citation type="submission" date="2019-11" db="EMBL/GenBank/DDBJ databases">
        <title>Genomic insights into an expanded diversity of filamentous marine cyanobacteria reveals the extraordinary biosynthetic potential of Moorea and Okeania.</title>
        <authorList>
            <person name="Ferreira Leao T."/>
            <person name="Wang M."/>
            <person name="Moss N."/>
            <person name="Da Silva R."/>
            <person name="Sanders J."/>
            <person name="Nurk S."/>
            <person name="Gurevich A."/>
            <person name="Humphrey G."/>
            <person name="Reher R."/>
            <person name="Zhu Q."/>
            <person name="Belda-Ferre P."/>
            <person name="Glukhov E."/>
            <person name="Rex R."/>
            <person name="Dorrestein P.C."/>
            <person name="Knight R."/>
            <person name="Pevzner P."/>
            <person name="Gerwick W.H."/>
            <person name="Gerwick L."/>
        </authorList>
    </citation>
    <scope>NUCLEOTIDE SEQUENCE</scope>
    <source>
        <strain evidence="1">SIO1C4</strain>
    </source>
</reference>
<dbReference type="EMBL" id="JAAHFQ010000951">
    <property type="protein sequence ID" value="NER31831.1"/>
    <property type="molecule type" value="Genomic_DNA"/>
</dbReference>
<organism evidence="1">
    <name type="scientific">Symploca sp. SIO1C4</name>
    <dbReference type="NCBI Taxonomy" id="2607765"/>
    <lineage>
        <taxon>Bacteria</taxon>
        <taxon>Bacillati</taxon>
        <taxon>Cyanobacteriota</taxon>
        <taxon>Cyanophyceae</taxon>
        <taxon>Coleofasciculales</taxon>
        <taxon>Coleofasciculaceae</taxon>
        <taxon>Symploca</taxon>
    </lineage>
</organism>
<accession>A0A6B3NQQ5</accession>
<gene>
    <name evidence="1" type="ORF">F6J89_30540</name>
</gene>
<sequence>MFVGSTQAARLMGISARRIRQLLSGGRIQGAFKAGKFWMIPLVEGMPLVSKGKRGPKASWSRKKSSPVTIIHVNQHTIRQNQKQEYAAPVISVKRGKENIYGHEVEIHGPCRVVYRRDRPQSCGARVWIETLSTGQLPPLTPLKRGLERARFQ</sequence>
<dbReference type="AlphaFoldDB" id="A0A6B3NQQ5"/>